<dbReference type="SUPFAM" id="SSF54909">
    <property type="entry name" value="Dimeric alpha+beta barrel"/>
    <property type="match status" value="1"/>
</dbReference>
<proteinExistence type="predicted"/>
<dbReference type="InterPro" id="IPR011008">
    <property type="entry name" value="Dimeric_a/b-barrel"/>
</dbReference>
<dbReference type="PANTHER" id="PTHR36453">
    <property type="entry name" value="SECRETED PROTEIN-RELATED"/>
    <property type="match status" value="1"/>
</dbReference>
<dbReference type="PANTHER" id="PTHR36453:SF1">
    <property type="entry name" value="RIGHT HANDED BETA HELIX DOMAIN-CONTAINING PROTEIN"/>
    <property type="match status" value="1"/>
</dbReference>
<feature type="chain" id="PRO_5028988783" evidence="1">
    <location>
        <begin position="22"/>
        <end position="837"/>
    </location>
</feature>
<sequence length="837" mass="94843">MKRLLSCQMLVFILFAQLSMAADVYVSPTGSDFNNGSKEKPFATLNRALRKARDLRRLNDASVKEGIHIILRGGNYQVLETIVIKPEDNGTRESSTFIEAAPDEKPVLSGGVQINNWKKVTTVVSGLQKNSQSNIWVADVPMVNGNVFNFRQLWVNDMKAVRAKSSNGDAMLRILNWNKAEAACVIPTLPFSNLDKTSGLELFIHQWWEIANLRVKKVQVMGDSTKLFFHQPESKIQNEHPWPAPWISKETGNSAFYLTNAIQFLDEPGEWYLDAANKKIYYWPRSNENLAAAKVIAPFTETLISMEGTIDNPVKNLVIEGISFQHTGWLRPSRQGHVPHQIGLFMTEAYKLKPAGTKAKPGLDNQAWVGRQTAAVEMSYAVRTRVKNCSFLHLAATGIDLKKGVQDNMTKNNLFSDIGGTAILAGNYGDEGREIHMPFHPKDEREKCDVIFIENNFITNATNEDWGTVGIGCGFVSRTSIRHNEIENVSYSGISLGWGWSAEENMMKGNRIVANKIHHFGKWNYDCAGIYTLSAQPGSIIEDNYIDSIYKSPIAHLPSHWFYIYNDEGSSHFSVKNNWTPSQKYLQNANGPGNVWSNNGPQVHDSVKQNAGLEKRFQYLTANKTPKSGVINEEHSEVIELVVKEGQALDVAKLKQVLAQNNMDSNAIYQWQNHYVIFDKVQDIGVMQGRLQNRFPETEVRVYHDMFYEYSKKKHCTDKTVAKEWDHILLTANLVADEKLQKEYLAYHATQFEKWPEIAKGFCNADFQQLLLFRNGRQLVLVISIPKGESLDKLNPRTTANNPRVDDWNKIMKKYQEGIKGTKPGETWVFLKPMNNE</sequence>
<dbReference type="Pfam" id="PF21231">
    <property type="entry name" value="GH141_M"/>
    <property type="match status" value="1"/>
</dbReference>
<evidence type="ECO:0000313" key="3">
    <source>
        <dbReference type="EMBL" id="QNA46691.1"/>
    </source>
</evidence>
<protein>
    <submittedName>
        <fullName evidence="3">L-rhamnose mutarotase</fullName>
        <ecNumber evidence="3">5.1.3.32</ecNumber>
    </submittedName>
</protein>
<name>A0A7G5XMI8_9BACT</name>
<dbReference type="InterPro" id="IPR048482">
    <property type="entry name" value="GH141_ins"/>
</dbReference>
<dbReference type="SUPFAM" id="SSF51126">
    <property type="entry name" value="Pectin lyase-like"/>
    <property type="match status" value="1"/>
</dbReference>
<evidence type="ECO:0000313" key="4">
    <source>
        <dbReference type="Proteomes" id="UP000515344"/>
    </source>
</evidence>
<dbReference type="Pfam" id="PF05336">
    <property type="entry name" value="rhaM"/>
    <property type="match status" value="1"/>
</dbReference>
<dbReference type="InterPro" id="IPR008000">
    <property type="entry name" value="Rham/fucose_mutarotase"/>
</dbReference>
<feature type="domain" description="GH141-like insertion" evidence="2">
    <location>
        <begin position="134"/>
        <end position="285"/>
    </location>
</feature>
<dbReference type="EC" id="5.1.3.32" evidence="3"/>
<dbReference type="EMBL" id="CP060007">
    <property type="protein sequence ID" value="QNA46691.1"/>
    <property type="molecule type" value="Genomic_DNA"/>
</dbReference>
<keyword evidence="3" id="KW-0413">Isomerase</keyword>
<dbReference type="AlphaFoldDB" id="A0A7G5XMI8"/>
<reference evidence="4" key="1">
    <citation type="submission" date="2020-08" db="EMBL/GenBank/DDBJ databases">
        <title>Lacibacter sp. S13-6-6 genome sequencing.</title>
        <authorList>
            <person name="Jin L."/>
        </authorList>
    </citation>
    <scope>NUCLEOTIDE SEQUENCE [LARGE SCALE GENOMIC DNA]</scope>
    <source>
        <strain evidence="4">S13-6-6</strain>
    </source>
</reference>
<keyword evidence="4" id="KW-1185">Reference proteome</keyword>
<organism evidence="3 4">
    <name type="scientific">Lacibacter sediminis</name>
    <dbReference type="NCBI Taxonomy" id="2760713"/>
    <lineage>
        <taxon>Bacteria</taxon>
        <taxon>Pseudomonadati</taxon>
        <taxon>Bacteroidota</taxon>
        <taxon>Chitinophagia</taxon>
        <taxon>Chitinophagales</taxon>
        <taxon>Chitinophagaceae</taxon>
        <taxon>Lacibacter</taxon>
    </lineage>
</organism>
<dbReference type="Gene3D" id="2.160.20.10">
    <property type="entry name" value="Single-stranded right-handed beta-helix, Pectin lyase-like"/>
    <property type="match status" value="2"/>
</dbReference>
<evidence type="ECO:0000256" key="1">
    <source>
        <dbReference type="SAM" id="SignalP"/>
    </source>
</evidence>
<dbReference type="Proteomes" id="UP000515344">
    <property type="component" value="Chromosome"/>
</dbReference>
<dbReference type="Gene3D" id="3.30.70.100">
    <property type="match status" value="1"/>
</dbReference>
<dbReference type="InterPro" id="IPR011050">
    <property type="entry name" value="Pectin_lyase_fold/virulence"/>
</dbReference>
<evidence type="ECO:0000259" key="2">
    <source>
        <dbReference type="Pfam" id="PF21231"/>
    </source>
</evidence>
<accession>A0A7G5XMI8</accession>
<gene>
    <name evidence="3" type="ORF">H4075_05740</name>
</gene>
<dbReference type="InterPro" id="IPR012334">
    <property type="entry name" value="Pectin_lyas_fold"/>
</dbReference>
<feature type="signal peptide" evidence="1">
    <location>
        <begin position="1"/>
        <end position="21"/>
    </location>
</feature>
<keyword evidence="1" id="KW-0732">Signal</keyword>
<dbReference type="GO" id="GO:0062192">
    <property type="term" value="F:L-rhamnose mutarotase activity"/>
    <property type="evidence" value="ECO:0007669"/>
    <property type="project" value="UniProtKB-EC"/>
</dbReference>
<dbReference type="KEGG" id="lacs:H4075_05740"/>